<dbReference type="InterPro" id="IPR004443">
    <property type="entry name" value="YjeF_N_dom"/>
</dbReference>
<dbReference type="GO" id="GO:0046872">
    <property type="term" value="F:metal ion binding"/>
    <property type="evidence" value="ECO:0007669"/>
    <property type="project" value="UniProtKB-KW"/>
</dbReference>
<dbReference type="PROSITE" id="PS51385">
    <property type="entry name" value="YJEF_N"/>
    <property type="match status" value="1"/>
</dbReference>
<dbReference type="GO" id="GO:0000166">
    <property type="term" value="F:nucleotide binding"/>
    <property type="evidence" value="ECO:0007669"/>
    <property type="project" value="UniProtKB-KW"/>
</dbReference>
<protein>
    <recommendedName>
        <fullName evidence="3 10">NAD(P)H-hydrate epimerase</fullName>
        <ecNumber evidence="3 10">5.1.99.6</ecNumber>
    </recommendedName>
    <alternativeName>
        <fullName evidence="10">NAD(P)HX epimerase</fullName>
    </alternativeName>
</protein>
<name>A0A4Q0A2N1_9FUNG</name>
<evidence type="ECO:0000256" key="1">
    <source>
        <dbReference type="ARBA" id="ARBA00000013"/>
    </source>
</evidence>
<evidence type="ECO:0000256" key="6">
    <source>
        <dbReference type="ARBA" id="ARBA00022857"/>
    </source>
</evidence>
<evidence type="ECO:0000256" key="4">
    <source>
        <dbReference type="ARBA" id="ARBA00022723"/>
    </source>
</evidence>
<dbReference type="HAMAP" id="MF_01966">
    <property type="entry name" value="NADHX_epimerase"/>
    <property type="match status" value="1"/>
</dbReference>
<sequence length="240" mass="26219">MSPAGGFVVEQLMELAGFSVAQAVTKEYPSTKYRQVLVCCGPGNNGGDGLVAARHLSHFGYQPSIYYPKRPNKELYNNLVKQCENLRLPFVEIDSVRSVQYSLIIDALFGFSFHGNVRAPFTDIMKILAEAKAPIVAVDIPSGWDVEQGDIHKTGIQPDMLVSLTAPKLAAQSFQGRFHYLGGRFVTPDFDRKYQLNLPPYPGTDQCVRLTCMAAGLGSTPSVLVRGLPVPITLPPPGHN</sequence>
<keyword evidence="10" id="KW-0496">Mitochondrion</keyword>
<comment type="cofactor">
    <cofactor evidence="10">
        <name>K(+)</name>
        <dbReference type="ChEBI" id="CHEBI:29103"/>
    </cofactor>
    <text evidence="10">Binds 1 potassium ion per subunit.</text>
</comment>
<gene>
    <name evidence="12" type="ORF">BJ085DRAFT_41804</name>
</gene>
<feature type="binding site" evidence="10">
    <location>
        <position position="139"/>
    </location>
    <ligand>
        <name>(6S)-NADPHX</name>
        <dbReference type="ChEBI" id="CHEBI:64076"/>
    </ligand>
</feature>
<evidence type="ECO:0000256" key="8">
    <source>
        <dbReference type="ARBA" id="ARBA00023027"/>
    </source>
</evidence>
<dbReference type="Proteomes" id="UP000268162">
    <property type="component" value="Unassembled WGS sequence"/>
</dbReference>
<keyword evidence="13" id="KW-1185">Reference proteome</keyword>
<dbReference type="GO" id="GO:0005739">
    <property type="term" value="C:mitochondrion"/>
    <property type="evidence" value="ECO:0007669"/>
    <property type="project" value="UniProtKB-SubCell"/>
</dbReference>
<keyword evidence="8 10" id="KW-0520">NAD</keyword>
<comment type="subcellular location">
    <subcellularLocation>
        <location evidence="10">Cytoplasm</location>
    </subcellularLocation>
    <subcellularLocation>
        <location evidence="10">Mitochondrion</location>
    </subcellularLocation>
</comment>
<dbReference type="AlphaFoldDB" id="A0A4Q0A2N1"/>
<feature type="binding site" evidence="10">
    <location>
        <position position="142"/>
    </location>
    <ligand>
        <name>K(+)</name>
        <dbReference type="ChEBI" id="CHEBI:29103"/>
    </ligand>
</feature>
<comment type="catalytic activity">
    <reaction evidence="2 10">
        <text>(6R)-NADPHX = (6S)-NADPHX</text>
        <dbReference type="Rhea" id="RHEA:32227"/>
        <dbReference type="ChEBI" id="CHEBI:64076"/>
        <dbReference type="ChEBI" id="CHEBI:64077"/>
        <dbReference type="EC" id="5.1.99.6"/>
    </reaction>
</comment>
<evidence type="ECO:0000256" key="3">
    <source>
        <dbReference type="ARBA" id="ARBA00012228"/>
    </source>
</evidence>
<dbReference type="PANTHER" id="PTHR13232">
    <property type="entry name" value="NAD(P)H-HYDRATE EPIMERASE"/>
    <property type="match status" value="1"/>
</dbReference>
<keyword evidence="4 10" id="KW-0479">Metal-binding</keyword>
<dbReference type="NCBIfam" id="TIGR00197">
    <property type="entry name" value="yjeF_nterm"/>
    <property type="match status" value="1"/>
</dbReference>
<dbReference type="InterPro" id="IPR036652">
    <property type="entry name" value="YjeF_N_dom_sf"/>
</dbReference>
<evidence type="ECO:0000256" key="9">
    <source>
        <dbReference type="ARBA" id="ARBA00023235"/>
    </source>
</evidence>
<evidence type="ECO:0000313" key="13">
    <source>
        <dbReference type="Proteomes" id="UP000268162"/>
    </source>
</evidence>
<evidence type="ECO:0000256" key="2">
    <source>
        <dbReference type="ARBA" id="ARBA00000909"/>
    </source>
</evidence>
<dbReference type="EMBL" id="ML002271">
    <property type="protein sequence ID" value="RKP39440.1"/>
    <property type="molecule type" value="Genomic_DNA"/>
</dbReference>
<dbReference type="PANTHER" id="PTHR13232:SF10">
    <property type="entry name" value="NAD(P)H-HYDRATE EPIMERASE"/>
    <property type="match status" value="1"/>
</dbReference>
<dbReference type="Pfam" id="PF03853">
    <property type="entry name" value="YjeF_N"/>
    <property type="match status" value="1"/>
</dbReference>
<feature type="binding site" evidence="10">
    <location>
        <begin position="110"/>
        <end position="116"/>
    </location>
    <ligand>
        <name>(6S)-NADPHX</name>
        <dbReference type="ChEBI" id="CHEBI:64076"/>
    </ligand>
</feature>
<comment type="similarity">
    <text evidence="10">Belongs to the NnrE/AIBP family.</text>
</comment>
<feature type="binding site" evidence="10">
    <location>
        <position position="106"/>
    </location>
    <ligand>
        <name>K(+)</name>
        <dbReference type="ChEBI" id="CHEBI:29103"/>
    </ligand>
</feature>
<keyword evidence="10" id="KW-0963">Cytoplasm</keyword>
<evidence type="ECO:0000256" key="7">
    <source>
        <dbReference type="ARBA" id="ARBA00022958"/>
    </source>
</evidence>
<comment type="catalytic activity">
    <reaction evidence="1 10">
        <text>(6R)-NADHX = (6S)-NADHX</text>
        <dbReference type="Rhea" id="RHEA:32215"/>
        <dbReference type="ChEBI" id="CHEBI:64074"/>
        <dbReference type="ChEBI" id="CHEBI:64075"/>
        <dbReference type="EC" id="5.1.99.6"/>
    </reaction>
</comment>
<dbReference type="Gene3D" id="3.40.50.10260">
    <property type="entry name" value="YjeF N-terminal domain"/>
    <property type="match status" value="1"/>
</dbReference>
<dbReference type="SUPFAM" id="SSF64153">
    <property type="entry name" value="YjeF N-terminal domain-like"/>
    <property type="match status" value="1"/>
</dbReference>
<comment type="function">
    <text evidence="10">Catalyzes the epimerization of the S- and R-forms of NAD(P)HX, a damaged form of NAD(P)H that is a result of enzymatic or heat-dependent hydration. This is a prerequisite for the S-specific NAD(P)H-hydrate dehydratase to allow the repair of both epimers of NAD(P)HX.</text>
</comment>
<keyword evidence="9 10" id="KW-0413">Isomerase</keyword>
<keyword evidence="5 10" id="KW-0547">Nucleotide-binding</keyword>
<feature type="binding site" evidence="10">
    <location>
        <position position="45"/>
    </location>
    <ligand>
        <name>K(+)</name>
        <dbReference type="ChEBI" id="CHEBI:29103"/>
    </ligand>
</feature>
<accession>A0A4Q0A2N1</accession>
<keyword evidence="6" id="KW-0521">NADP</keyword>
<dbReference type="GO" id="GO:0052856">
    <property type="term" value="F:NAD(P)HX epimerase activity"/>
    <property type="evidence" value="ECO:0007669"/>
    <property type="project" value="UniProtKB-UniRule"/>
</dbReference>
<keyword evidence="7 10" id="KW-0630">Potassium</keyword>
<evidence type="ECO:0000313" key="12">
    <source>
        <dbReference type="EMBL" id="RKP39440.1"/>
    </source>
</evidence>
<comment type="caution">
    <text evidence="10">Lacks conserved residue(s) required for the propagation of feature annotation.</text>
</comment>
<feature type="binding site" evidence="10">
    <location>
        <begin position="44"/>
        <end position="48"/>
    </location>
    <ligand>
        <name>(6S)-NADPHX</name>
        <dbReference type="ChEBI" id="CHEBI:64076"/>
    </ligand>
</feature>
<organism evidence="12 13">
    <name type="scientific">Dimargaris cristalligena</name>
    <dbReference type="NCBI Taxonomy" id="215637"/>
    <lineage>
        <taxon>Eukaryota</taxon>
        <taxon>Fungi</taxon>
        <taxon>Fungi incertae sedis</taxon>
        <taxon>Zoopagomycota</taxon>
        <taxon>Kickxellomycotina</taxon>
        <taxon>Dimargaritomycetes</taxon>
        <taxon>Dimargaritales</taxon>
        <taxon>Dimargaritaceae</taxon>
        <taxon>Dimargaris</taxon>
    </lineage>
</organism>
<feature type="domain" description="YjeF N-terminal" evidence="11">
    <location>
        <begin position="1"/>
        <end position="198"/>
    </location>
</feature>
<dbReference type="STRING" id="215637.A0A4Q0A2N1"/>
<dbReference type="EC" id="5.1.99.6" evidence="3 10"/>
<evidence type="ECO:0000256" key="10">
    <source>
        <dbReference type="HAMAP-Rule" id="MF_03159"/>
    </source>
</evidence>
<dbReference type="InterPro" id="IPR032976">
    <property type="entry name" value="YJEFN_prot_NAXE-like"/>
</dbReference>
<evidence type="ECO:0000256" key="5">
    <source>
        <dbReference type="ARBA" id="ARBA00022741"/>
    </source>
</evidence>
<proteinExistence type="inferred from homology"/>
<evidence type="ECO:0000259" key="11">
    <source>
        <dbReference type="PROSITE" id="PS51385"/>
    </source>
</evidence>
<reference evidence="13" key="1">
    <citation type="journal article" date="2018" name="Nat. Microbiol.">
        <title>Leveraging single-cell genomics to expand the fungal tree of life.</title>
        <authorList>
            <person name="Ahrendt S.R."/>
            <person name="Quandt C.A."/>
            <person name="Ciobanu D."/>
            <person name="Clum A."/>
            <person name="Salamov A."/>
            <person name="Andreopoulos B."/>
            <person name="Cheng J.F."/>
            <person name="Woyke T."/>
            <person name="Pelin A."/>
            <person name="Henrissat B."/>
            <person name="Reynolds N.K."/>
            <person name="Benny G.L."/>
            <person name="Smith M.E."/>
            <person name="James T.Y."/>
            <person name="Grigoriev I.V."/>
        </authorList>
    </citation>
    <scope>NUCLEOTIDE SEQUENCE [LARGE SCALE GENOMIC DNA]</scope>
    <source>
        <strain evidence="13">RSA 468</strain>
    </source>
</reference>
<dbReference type="FunFam" id="3.40.50.10260:FF:000005">
    <property type="entry name" value="NAD(P)H-hydrate epimerase"/>
    <property type="match status" value="1"/>
</dbReference>